<feature type="transmembrane region" description="Helical" evidence="15">
    <location>
        <begin position="230"/>
        <end position="251"/>
    </location>
</feature>
<keyword evidence="14 15" id="KW-0472">Membrane</keyword>
<dbReference type="PANTHER" id="PTHR43520">
    <property type="entry name" value="ATP7, ISOFORM B"/>
    <property type="match status" value="1"/>
</dbReference>
<dbReference type="InterPro" id="IPR001757">
    <property type="entry name" value="P_typ_ATPase"/>
</dbReference>
<dbReference type="SUPFAM" id="SSF81665">
    <property type="entry name" value="Calcium ATPase, transmembrane domain M"/>
    <property type="match status" value="1"/>
</dbReference>
<dbReference type="GO" id="GO:0005886">
    <property type="term" value="C:plasma membrane"/>
    <property type="evidence" value="ECO:0007669"/>
    <property type="project" value="UniProtKB-SubCell"/>
</dbReference>
<dbReference type="InterPro" id="IPR059000">
    <property type="entry name" value="ATPase_P-type_domA"/>
</dbReference>
<feature type="transmembrane region" description="Helical" evidence="15">
    <location>
        <begin position="447"/>
        <end position="468"/>
    </location>
</feature>
<reference evidence="17 18" key="1">
    <citation type="submission" date="2019-12" db="EMBL/GenBank/DDBJ databases">
        <title>Novel species isolated from a subtropical stream in China.</title>
        <authorList>
            <person name="Lu H."/>
        </authorList>
    </citation>
    <scope>NUCLEOTIDE SEQUENCE [LARGE SCALE GENOMIC DNA]</scope>
    <source>
        <strain evidence="17 18">FT127W</strain>
    </source>
</reference>
<dbReference type="InterPro" id="IPR006121">
    <property type="entry name" value="HMA_dom"/>
</dbReference>
<dbReference type="RefSeq" id="WP_161070309.1">
    <property type="nucleotide sequence ID" value="NZ_WWCU01000001.1"/>
</dbReference>
<evidence type="ECO:0000256" key="10">
    <source>
        <dbReference type="ARBA" id="ARBA00022842"/>
    </source>
</evidence>
<dbReference type="Pfam" id="PF00702">
    <property type="entry name" value="Hydrolase"/>
    <property type="match status" value="1"/>
</dbReference>
<keyword evidence="18" id="KW-1185">Reference proteome</keyword>
<dbReference type="InterPro" id="IPR036412">
    <property type="entry name" value="HAD-like_sf"/>
</dbReference>
<dbReference type="InterPro" id="IPR023298">
    <property type="entry name" value="ATPase_P-typ_TM_dom_sf"/>
</dbReference>
<sequence>MTHPVHAAAHTATTAAWTSPQPAHCYHCGLPLGGGERWPALIDGVEHDMCCPGCAAVAQAISDAGQSSYYRERSGYAATAAQASLAPPELALYDNADPRFAARDGNPADSEATLLVEGIRCAACVWLIERRLMQLPGVQHASMNVATERLQVRWHKDRCQPADILGALHAIGYQAWPYDAARHSRQLQQAGRALGRQLFVAGLSMMQVMMYVAPAYLADDGTLDDSMAALMQWASLLLTLPAVCYSALPFFRGAWNSLRARALGMDVPVALGIAAAFGASCIATWRGHGDVYYDSVTMFIFLLLCSRYLELAARRKASAALERMQHGLPASATRLPDWPLGRGSSTVAASALRAGHFILVKPGEAFAADCEIVEGQTSVDLSLLTGESAPQHMARGASVPGGAINASAVVVARVDKPASDSTLSGLLKLIEGAGAEKPQLAQWADRAASRFVAGLLLFALAAFAWWSWYDAARAWPVAIAVLVVSCPCALSLATPSALAAATGRLLGKGVLIVRPHVLETLHRATHIVFDKTGTLTQGRPTVQRIDALGGTAASAALQVAAALEANSVHPIGRALLAAAGEAAVMARWNATDVQELPGQGLEGTVQGIRYRLGNATFVAGIAGAAMLATPGDSDGDGTPVYLGSGGAWIARFLLCDALRPDAQATVDYFRARGKQLVLLSGDSEALTLRVARSLDIPLASGEFLPQQKLAYVQELQQEGAVVAMVGDGINDAAVLSAADVSFAMGSGAALAQAHADTVLMNGQLGAVADTARTAARTMAVMRQNLAWATLYNLTAIPAAALGYLNPWLSGAGMALSSAVVVLNALRLRNEKG</sequence>
<dbReference type="CDD" id="cd02079">
    <property type="entry name" value="P-type_ATPase_HM"/>
    <property type="match status" value="1"/>
</dbReference>
<dbReference type="AlphaFoldDB" id="A0A7X4KKC5"/>
<dbReference type="InterPro" id="IPR023299">
    <property type="entry name" value="ATPase_P-typ_cyto_dom_N"/>
</dbReference>
<evidence type="ECO:0000256" key="2">
    <source>
        <dbReference type="ARBA" id="ARBA00006024"/>
    </source>
</evidence>
<evidence type="ECO:0000256" key="15">
    <source>
        <dbReference type="RuleBase" id="RU362081"/>
    </source>
</evidence>
<dbReference type="Gene3D" id="3.30.70.100">
    <property type="match status" value="1"/>
</dbReference>
<evidence type="ECO:0000256" key="12">
    <source>
        <dbReference type="ARBA" id="ARBA00022989"/>
    </source>
</evidence>
<keyword evidence="10" id="KW-0460">Magnesium</keyword>
<dbReference type="SUPFAM" id="SSF55008">
    <property type="entry name" value="HMA, heavy metal-associated domain"/>
    <property type="match status" value="1"/>
</dbReference>
<dbReference type="CDD" id="cd00371">
    <property type="entry name" value="HMA"/>
    <property type="match status" value="1"/>
</dbReference>
<comment type="subcellular location">
    <subcellularLocation>
        <location evidence="1">Cell membrane</location>
        <topology evidence="1">Multi-pass membrane protein</topology>
    </subcellularLocation>
</comment>
<comment type="similarity">
    <text evidence="2 15">Belongs to the cation transport ATPase (P-type) (TC 3.A.3) family. Type IB subfamily.</text>
</comment>
<dbReference type="GO" id="GO:0043682">
    <property type="term" value="F:P-type divalent copper transporter activity"/>
    <property type="evidence" value="ECO:0007669"/>
    <property type="project" value="TreeGrafter"/>
</dbReference>
<dbReference type="Pfam" id="PF00122">
    <property type="entry name" value="E1-E2_ATPase"/>
    <property type="match status" value="1"/>
</dbReference>
<dbReference type="PANTHER" id="PTHR43520:SF5">
    <property type="entry name" value="CATION-TRANSPORTING P-TYPE ATPASE-RELATED"/>
    <property type="match status" value="1"/>
</dbReference>
<organism evidence="17 18">
    <name type="scientific">Pseudoduganella aquatica</name>
    <dbReference type="NCBI Taxonomy" id="2660641"/>
    <lineage>
        <taxon>Bacteria</taxon>
        <taxon>Pseudomonadati</taxon>
        <taxon>Pseudomonadota</taxon>
        <taxon>Betaproteobacteria</taxon>
        <taxon>Burkholderiales</taxon>
        <taxon>Oxalobacteraceae</taxon>
        <taxon>Telluria group</taxon>
        <taxon>Pseudoduganella</taxon>
    </lineage>
</organism>
<dbReference type="GO" id="GO:0016887">
    <property type="term" value="F:ATP hydrolysis activity"/>
    <property type="evidence" value="ECO:0007669"/>
    <property type="project" value="InterPro"/>
</dbReference>
<dbReference type="NCBIfam" id="TIGR01525">
    <property type="entry name" value="ATPase-IB_hvy"/>
    <property type="match status" value="1"/>
</dbReference>
<keyword evidence="5" id="KW-0597">Phosphoprotein</keyword>
<evidence type="ECO:0000256" key="5">
    <source>
        <dbReference type="ARBA" id="ARBA00022553"/>
    </source>
</evidence>
<accession>A0A7X4KKC5</accession>
<dbReference type="InterPro" id="IPR036163">
    <property type="entry name" value="HMA_dom_sf"/>
</dbReference>
<dbReference type="Gene3D" id="3.40.1110.10">
    <property type="entry name" value="Calcium-transporting ATPase, cytoplasmic domain N"/>
    <property type="match status" value="1"/>
</dbReference>
<keyword evidence="13" id="KW-0406">Ion transport</keyword>
<name>A0A7X4KKC5_9BURK</name>
<dbReference type="Pfam" id="PF12156">
    <property type="entry name" value="ATPase-cat_bd"/>
    <property type="match status" value="1"/>
</dbReference>
<evidence type="ECO:0000256" key="14">
    <source>
        <dbReference type="ARBA" id="ARBA00023136"/>
    </source>
</evidence>
<dbReference type="Proteomes" id="UP000450676">
    <property type="component" value="Unassembled WGS sequence"/>
</dbReference>
<evidence type="ECO:0000313" key="18">
    <source>
        <dbReference type="Proteomes" id="UP000450676"/>
    </source>
</evidence>
<feature type="transmembrane region" description="Helical" evidence="15">
    <location>
        <begin position="785"/>
        <end position="804"/>
    </location>
</feature>
<dbReference type="PRINTS" id="PR00119">
    <property type="entry name" value="CATATPASE"/>
</dbReference>
<keyword evidence="4 15" id="KW-1003">Cell membrane</keyword>
<feature type="transmembrane region" description="Helical" evidence="15">
    <location>
        <begin position="263"/>
        <end position="285"/>
    </location>
</feature>
<dbReference type="EMBL" id="WWCU01000001">
    <property type="protein sequence ID" value="MYN05922.1"/>
    <property type="molecule type" value="Genomic_DNA"/>
</dbReference>
<evidence type="ECO:0000256" key="6">
    <source>
        <dbReference type="ARBA" id="ARBA00022692"/>
    </source>
</evidence>
<feature type="transmembrane region" description="Helical" evidence="15">
    <location>
        <begin position="291"/>
        <end position="309"/>
    </location>
</feature>
<protein>
    <submittedName>
        <fullName evidence="17">Heavy metal translocating P-type ATPase</fullName>
    </submittedName>
</protein>
<dbReference type="NCBIfam" id="TIGR01494">
    <property type="entry name" value="ATPase_P-type"/>
    <property type="match status" value="2"/>
</dbReference>
<keyword evidence="6 15" id="KW-0812">Transmembrane</keyword>
<keyword evidence="12 15" id="KW-1133">Transmembrane helix</keyword>
<evidence type="ECO:0000256" key="4">
    <source>
        <dbReference type="ARBA" id="ARBA00022475"/>
    </source>
</evidence>
<proteinExistence type="inferred from homology"/>
<dbReference type="Gene3D" id="2.70.150.10">
    <property type="entry name" value="Calcium-transporting ATPase, cytoplasmic transduction domain A"/>
    <property type="match status" value="1"/>
</dbReference>
<dbReference type="InterPro" id="IPR008250">
    <property type="entry name" value="ATPase_P-typ_transduc_dom_A_sf"/>
</dbReference>
<feature type="transmembrane region" description="Helical" evidence="15">
    <location>
        <begin position="474"/>
        <end position="498"/>
    </location>
</feature>
<keyword evidence="9 15" id="KW-0067">ATP-binding</keyword>
<dbReference type="NCBIfam" id="TIGR01511">
    <property type="entry name" value="ATPase-IB1_Cu"/>
    <property type="match status" value="1"/>
</dbReference>
<evidence type="ECO:0000256" key="8">
    <source>
        <dbReference type="ARBA" id="ARBA00022741"/>
    </source>
</evidence>
<gene>
    <name evidence="17" type="ORF">GTP77_01070</name>
</gene>
<dbReference type="PROSITE" id="PS50846">
    <property type="entry name" value="HMA_2"/>
    <property type="match status" value="1"/>
</dbReference>
<keyword evidence="8 15" id="KW-0547">Nucleotide-binding</keyword>
<keyword evidence="11" id="KW-1278">Translocase</keyword>
<dbReference type="Gene3D" id="3.40.50.1000">
    <property type="entry name" value="HAD superfamily/HAD-like"/>
    <property type="match status" value="1"/>
</dbReference>
<dbReference type="GO" id="GO:0005507">
    <property type="term" value="F:copper ion binding"/>
    <property type="evidence" value="ECO:0007669"/>
    <property type="project" value="TreeGrafter"/>
</dbReference>
<feature type="transmembrane region" description="Helical" evidence="15">
    <location>
        <begin position="810"/>
        <end position="827"/>
    </location>
</feature>
<dbReference type="SUPFAM" id="SSF81653">
    <property type="entry name" value="Calcium ATPase, transduction domain A"/>
    <property type="match status" value="1"/>
</dbReference>
<evidence type="ECO:0000259" key="16">
    <source>
        <dbReference type="PROSITE" id="PS50846"/>
    </source>
</evidence>
<evidence type="ECO:0000256" key="1">
    <source>
        <dbReference type="ARBA" id="ARBA00004651"/>
    </source>
</evidence>
<feature type="transmembrane region" description="Helical" evidence="15">
    <location>
        <begin position="198"/>
        <end position="218"/>
    </location>
</feature>
<evidence type="ECO:0000313" key="17">
    <source>
        <dbReference type="EMBL" id="MYN05922.1"/>
    </source>
</evidence>
<feature type="domain" description="HMA" evidence="16">
    <location>
        <begin position="110"/>
        <end position="176"/>
    </location>
</feature>
<dbReference type="InterPro" id="IPR021993">
    <property type="entry name" value="ATPase-cat-bd"/>
</dbReference>
<evidence type="ECO:0000256" key="7">
    <source>
        <dbReference type="ARBA" id="ARBA00022723"/>
    </source>
</evidence>
<dbReference type="PROSITE" id="PS00154">
    <property type="entry name" value="ATPASE_E1_E2"/>
    <property type="match status" value="1"/>
</dbReference>
<evidence type="ECO:0000256" key="13">
    <source>
        <dbReference type="ARBA" id="ARBA00023065"/>
    </source>
</evidence>
<keyword evidence="7 15" id="KW-0479">Metal-binding</keyword>
<evidence type="ECO:0000256" key="11">
    <source>
        <dbReference type="ARBA" id="ARBA00022967"/>
    </source>
</evidence>
<dbReference type="GO" id="GO:0055070">
    <property type="term" value="P:copper ion homeostasis"/>
    <property type="evidence" value="ECO:0007669"/>
    <property type="project" value="TreeGrafter"/>
</dbReference>
<keyword evidence="3" id="KW-0813">Transport</keyword>
<dbReference type="Pfam" id="PF00403">
    <property type="entry name" value="HMA"/>
    <property type="match status" value="1"/>
</dbReference>
<evidence type="ECO:0000256" key="9">
    <source>
        <dbReference type="ARBA" id="ARBA00022840"/>
    </source>
</evidence>
<dbReference type="InterPro" id="IPR027256">
    <property type="entry name" value="P-typ_ATPase_IB"/>
</dbReference>
<dbReference type="InterPro" id="IPR018303">
    <property type="entry name" value="ATPase_P-typ_P_site"/>
</dbReference>
<evidence type="ECO:0000256" key="3">
    <source>
        <dbReference type="ARBA" id="ARBA00022448"/>
    </source>
</evidence>
<dbReference type="InterPro" id="IPR023214">
    <property type="entry name" value="HAD_sf"/>
</dbReference>
<comment type="caution">
    <text evidence="17">The sequence shown here is derived from an EMBL/GenBank/DDBJ whole genome shotgun (WGS) entry which is preliminary data.</text>
</comment>
<dbReference type="PROSITE" id="PS01229">
    <property type="entry name" value="COF_2"/>
    <property type="match status" value="1"/>
</dbReference>
<dbReference type="SUPFAM" id="SSF56784">
    <property type="entry name" value="HAD-like"/>
    <property type="match status" value="1"/>
</dbReference>
<dbReference type="GO" id="GO:0005524">
    <property type="term" value="F:ATP binding"/>
    <property type="evidence" value="ECO:0007669"/>
    <property type="project" value="UniProtKB-UniRule"/>
</dbReference>